<name>A0A0M0BQ76_9ARCH</name>
<reference evidence="1 2" key="1">
    <citation type="submission" date="2015-06" db="EMBL/GenBank/DDBJ databases">
        <title>New insights into the roles of widespread benthic archaea in carbon and nitrogen cycling.</title>
        <authorList>
            <person name="Lazar C.S."/>
            <person name="Baker B.J."/>
            <person name="Seitz K.W."/>
            <person name="Hyde A.S."/>
            <person name="Dick G.J."/>
            <person name="Hinrichs K.-U."/>
            <person name="Teske A.P."/>
        </authorList>
    </citation>
    <scope>NUCLEOTIDE SEQUENCE [LARGE SCALE GENOMIC DNA]</scope>
    <source>
        <strain evidence="1">DG-45</strain>
    </source>
</reference>
<comment type="caution">
    <text evidence="1">The sequence shown here is derived from an EMBL/GenBank/DDBJ whole genome shotgun (WGS) entry which is preliminary data.</text>
</comment>
<dbReference type="EMBL" id="LFWZ01000023">
    <property type="protein sequence ID" value="KON30728.1"/>
    <property type="molecule type" value="Genomic_DNA"/>
</dbReference>
<sequence>MPEEGSDKVSISIPLSLYRKIEEKIAGTSFSSVEEYVTMKMENEFPAEPVYSKEEEELIRERLRRLGYIE</sequence>
<dbReference type="AlphaFoldDB" id="A0A0M0BQ76"/>
<evidence type="ECO:0008006" key="3">
    <source>
        <dbReference type="Google" id="ProtNLM"/>
    </source>
</evidence>
<accession>A0A0M0BQ76</accession>
<protein>
    <recommendedName>
        <fullName evidence="3">CopG family transcriptional regulator</fullName>
    </recommendedName>
</protein>
<proteinExistence type="predicted"/>
<evidence type="ECO:0000313" key="2">
    <source>
        <dbReference type="Proteomes" id="UP000037210"/>
    </source>
</evidence>
<gene>
    <name evidence="1" type="ORF">AC482_03165</name>
</gene>
<dbReference type="Proteomes" id="UP000037210">
    <property type="component" value="Unassembled WGS sequence"/>
</dbReference>
<evidence type="ECO:0000313" key="1">
    <source>
        <dbReference type="EMBL" id="KON30728.1"/>
    </source>
</evidence>
<organism evidence="1 2">
    <name type="scientific">miscellaneous Crenarchaeota group-15 archaeon DG-45</name>
    <dbReference type="NCBI Taxonomy" id="1685127"/>
    <lineage>
        <taxon>Archaea</taxon>
        <taxon>Candidatus Bathyarchaeota</taxon>
        <taxon>MCG-15</taxon>
    </lineage>
</organism>